<feature type="transmembrane region" description="Helical" evidence="1">
    <location>
        <begin position="124"/>
        <end position="150"/>
    </location>
</feature>
<feature type="transmembrane region" description="Helical" evidence="1">
    <location>
        <begin position="80"/>
        <end position="104"/>
    </location>
</feature>
<protein>
    <submittedName>
        <fullName evidence="2">Exporter of polyketide antibiotics</fullName>
    </submittedName>
</protein>
<keyword evidence="1" id="KW-0472">Membrane</keyword>
<evidence type="ECO:0000313" key="2">
    <source>
        <dbReference type="EMBL" id="EPC52029.1"/>
    </source>
</evidence>
<accession>A0A8E0M928</accession>
<name>A0A8E0M928_LACPA</name>
<evidence type="ECO:0000313" key="3">
    <source>
        <dbReference type="Proteomes" id="UP000014303"/>
    </source>
</evidence>
<keyword evidence="1" id="KW-0812">Transmembrane</keyword>
<gene>
    <name evidence="2" type="ORF">Lpp7_07622</name>
</gene>
<keyword evidence="1" id="KW-1133">Transmembrane helix</keyword>
<organism evidence="2 3">
    <name type="scientific">Lacticaseibacillus paracasei subsp. paracasei Lpp7</name>
    <dbReference type="NCBI Taxonomy" id="1256200"/>
    <lineage>
        <taxon>Bacteria</taxon>
        <taxon>Bacillati</taxon>
        <taxon>Bacillota</taxon>
        <taxon>Bacilli</taxon>
        <taxon>Lactobacillales</taxon>
        <taxon>Lactobacillaceae</taxon>
        <taxon>Lacticaseibacillus</taxon>
    </lineage>
</organism>
<feature type="non-terminal residue" evidence="2">
    <location>
        <position position="165"/>
    </location>
</feature>
<reference evidence="2 3" key="1">
    <citation type="journal article" date="2013" name="PLoS ONE">
        <title>Lactobacillus paracasei comparative genomics: towards species pan-genome definition and exploitation of diversity.</title>
        <authorList>
            <person name="Smokvina T."/>
            <person name="Wels M."/>
            <person name="Polka J."/>
            <person name="Chervaux C."/>
            <person name="Brisse S."/>
            <person name="Boekhorst J."/>
            <person name="van Hylckama Vlieg J.E."/>
            <person name="Siezen R.J."/>
        </authorList>
    </citation>
    <scope>NUCLEOTIDE SEQUENCE [LARGE SCALE GENOMIC DNA]</scope>
    <source>
        <strain evidence="2 3">Lpp7</strain>
    </source>
</reference>
<dbReference type="EMBL" id="ANJV01000099">
    <property type="protein sequence ID" value="EPC52029.1"/>
    <property type="molecule type" value="Genomic_DNA"/>
</dbReference>
<feature type="transmembrane region" description="Helical" evidence="1">
    <location>
        <begin position="20"/>
        <end position="38"/>
    </location>
</feature>
<dbReference type="Proteomes" id="UP000014303">
    <property type="component" value="Unassembled WGS sequence"/>
</dbReference>
<proteinExistence type="predicted"/>
<sequence>MRHSNRNAGYLLRANLKQNLKFSLIWLVILIMMIASGAGKLEAAFAGGASGSKEIVKMLRAPGMAAMFGAMPKVDTYNTAIVFAGVMVVFMIILQALWVMPLMIRNTRGQEESGLLEMVRARNVGRTAAITAASLELLIDSAIMGILYFVSLAAVNMGGTDLYGD</sequence>
<evidence type="ECO:0000256" key="1">
    <source>
        <dbReference type="SAM" id="Phobius"/>
    </source>
</evidence>
<dbReference type="AlphaFoldDB" id="A0A8E0M928"/>
<comment type="caution">
    <text evidence="2">The sequence shown here is derived from an EMBL/GenBank/DDBJ whole genome shotgun (WGS) entry which is preliminary data.</text>
</comment>